<organism evidence="1 2">
    <name type="scientific">Owenia fusiformis</name>
    <name type="common">Polychaete worm</name>
    <dbReference type="NCBI Taxonomy" id="6347"/>
    <lineage>
        <taxon>Eukaryota</taxon>
        <taxon>Metazoa</taxon>
        <taxon>Spiralia</taxon>
        <taxon>Lophotrochozoa</taxon>
        <taxon>Annelida</taxon>
        <taxon>Polychaeta</taxon>
        <taxon>Sedentaria</taxon>
        <taxon>Canalipalpata</taxon>
        <taxon>Sabellida</taxon>
        <taxon>Oweniida</taxon>
        <taxon>Oweniidae</taxon>
        <taxon>Owenia</taxon>
    </lineage>
</organism>
<proteinExistence type="predicted"/>
<dbReference type="Proteomes" id="UP000749559">
    <property type="component" value="Unassembled WGS sequence"/>
</dbReference>
<sequence length="101" mass="11692">MEGLNKHIDEMDENCKQIHQLFIDRELVPNEAYLNMITSLSKALYIIEDLSEEEKAPIKERVHKNFEENKALNGMVTILTITWDTSFSLWNSDSSGIECKC</sequence>
<reference evidence="1" key="1">
    <citation type="submission" date="2022-03" db="EMBL/GenBank/DDBJ databases">
        <authorList>
            <person name="Martin C."/>
        </authorList>
    </citation>
    <scope>NUCLEOTIDE SEQUENCE</scope>
</reference>
<comment type="caution">
    <text evidence="1">The sequence shown here is derived from an EMBL/GenBank/DDBJ whole genome shotgun (WGS) entry which is preliminary data.</text>
</comment>
<name>A0A8J1UMB2_OWEFU</name>
<feature type="non-terminal residue" evidence="1">
    <location>
        <position position="101"/>
    </location>
</feature>
<evidence type="ECO:0000313" key="1">
    <source>
        <dbReference type="EMBL" id="CAH1794187.1"/>
    </source>
</evidence>
<accession>A0A8J1UMB2</accession>
<protein>
    <submittedName>
        <fullName evidence="1">Uncharacterized protein</fullName>
    </submittedName>
</protein>
<dbReference type="AlphaFoldDB" id="A0A8J1UMB2"/>
<keyword evidence="2" id="KW-1185">Reference proteome</keyword>
<gene>
    <name evidence="1" type="ORF">OFUS_LOCUS18935</name>
</gene>
<dbReference type="EMBL" id="CAIIXF020000009">
    <property type="protein sequence ID" value="CAH1794187.1"/>
    <property type="molecule type" value="Genomic_DNA"/>
</dbReference>
<evidence type="ECO:0000313" key="2">
    <source>
        <dbReference type="Proteomes" id="UP000749559"/>
    </source>
</evidence>